<dbReference type="EMBL" id="UYJE01000428">
    <property type="protein sequence ID" value="VDH93228.1"/>
    <property type="molecule type" value="Genomic_DNA"/>
</dbReference>
<keyword evidence="3" id="KW-1185">Reference proteome</keyword>
<dbReference type="InterPro" id="IPR025874">
    <property type="entry name" value="DZR"/>
</dbReference>
<feature type="non-terminal residue" evidence="2">
    <location>
        <position position="626"/>
    </location>
</feature>
<evidence type="ECO:0000313" key="2">
    <source>
        <dbReference type="EMBL" id="VDH93228.1"/>
    </source>
</evidence>
<dbReference type="PANTHER" id="PTHR22605:SF16">
    <property type="entry name" value="E3 UBIQUITIN-PROTEIN LIGASE RNF213"/>
    <property type="match status" value="1"/>
</dbReference>
<dbReference type="InterPro" id="IPR031248">
    <property type="entry name" value="RNF213"/>
</dbReference>
<accession>A0A8B6BQ38</accession>
<feature type="domain" description="DZANK-type" evidence="1">
    <location>
        <begin position="12"/>
        <end position="59"/>
    </location>
</feature>
<dbReference type="AlphaFoldDB" id="A0A8B6BQ38"/>
<dbReference type="Proteomes" id="UP000596742">
    <property type="component" value="Unassembled WGS sequence"/>
</dbReference>
<reference evidence="2" key="1">
    <citation type="submission" date="2018-11" db="EMBL/GenBank/DDBJ databases">
        <authorList>
            <person name="Alioto T."/>
            <person name="Alioto T."/>
        </authorList>
    </citation>
    <scope>NUCLEOTIDE SEQUENCE</scope>
</reference>
<dbReference type="Pfam" id="PF12773">
    <property type="entry name" value="DZR"/>
    <property type="match status" value="1"/>
</dbReference>
<dbReference type="OrthoDB" id="6142015at2759"/>
<name>A0A8B6BQ38_MYTGA</name>
<dbReference type="GO" id="GO:0016887">
    <property type="term" value="F:ATP hydrolysis activity"/>
    <property type="evidence" value="ECO:0007669"/>
    <property type="project" value="InterPro"/>
</dbReference>
<organism evidence="2 3">
    <name type="scientific">Mytilus galloprovincialis</name>
    <name type="common">Mediterranean mussel</name>
    <dbReference type="NCBI Taxonomy" id="29158"/>
    <lineage>
        <taxon>Eukaryota</taxon>
        <taxon>Metazoa</taxon>
        <taxon>Spiralia</taxon>
        <taxon>Lophotrochozoa</taxon>
        <taxon>Mollusca</taxon>
        <taxon>Bivalvia</taxon>
        <taxon>Autobranchia</taxon>
        <taxon>Pteriomorphia</taxon>
        <taxon>Mytilida</taxon>
        <taxon>Mytiloidea</taxon>
        <taxon>Mytilidae</taxon>
        <taxon>Mytilinae</taxon>
        <taxon>Mytilus</taxon>
    </lineage>
</organism>
<evidence type="ECO:0000313" key="3">
    <source>
        <dbReference type="Proteomes" id="UP000596742"/>
    </source>
</evidence>
<gene>
    <name evidence="2" type="ORF">MGAL_10B049152</name>
</gene>
<proteinExistence type="predicted"/>
<evidence type="ECO:0000259" key="1">
    <source>
        <dbReference type="Pfam" id="PF12773"/>
    </source>
</evidence>
<comment type="caution">
    <text evidence="2">The sequence shown here is derived from an EMBL/GenBank/DDBJ whole genome shotgun (WGS) entry which is preliminary data.</text>
</comment>
<protein>
    <recommendedName>
        <fullName evidence="1">DZANK-type domain-containing protein</fullName>
    </recommendedName>
</protein>
<dbReference type="GO" id="GO:0004842">
    <property type="term" value="F:ubiquitin-protein transferase activity"/>
    <property type="evidence" value="ECO:0007669"/>
    <property type="project" value="InterPro"/>
</dbReference>
<dbReference type="PANTHER" id="PTHR22605">
    <property type="entry name" value="RZ-TYPE DOMAIN-CONTAINING PROTEIN"/>
    <property type="match status" value="1"/>
</dbReference>
<sequence length="626" mass="71574">MNCKNTVNGKICGEEIHQSFKFCLACGVEVAKDNGNTTQACPKCSSLITKRQKFCAECGWRIDRSILLAPKILCVGKDDDGNTCGAEIIPGEKFCPECGSDHGDQSSKFNELGARRKSKFVHVERRAEYISKKDDLMCTRGSSTKQSSVSGSSSLTDSPDACIFSAYLKDDFLPLLDNSIIVVKNLVDKLLSGAIMVKDLQMIMDKRENFQRIVQALKDVKEQVIMLTLYLRLKEFHAYKVTLKIVKEFLSFCICCKAKTGEMEEKIKSLEKLDTYPLKHLVKTVPFDEVADIEKHRPFVKVFELSQDQLDIIPDIMECSRGLLFTKLWEERGTELKNEKFRKITIHEVFSGVWEPTANLWKTICQKLKSGDLLFSEFDRYFRKTEIENLQNELILLKREGNTRWIDQRLYQVEIYRNLKSCEFGAEAILDVVKAFDLQGDFNQINTICKFARGADTSMNKLDKSLRITCSALREVTKERAEWLKTFIRCKQLVDWLIESMPCGLKELKVFLDLASIFAGEGDMEIDKVKCIHTATIGYAPLIFNLKYCDTKILLDKCQEVWRELLANPTLPRKLIYTNSQLAWLQTVKRSHGSVEVSSLEETEAINTKGIYLVGNLKKIENLRKT</sequence>